<proteinExistence type="predicted"/>
<organism evidence="1 2">
    <name type="scientific">Paenibacillus mesotrionivorans</name>
    <dbReference type="NCBI Taxonomy" id="3160968"/>
    <lineage>
        <taxon>Bacteria</taxon>
        <taxon>Bacillati</taxon>
        <taxon>Bacillota</taxon>
        <taxon>Bacilli</taxon>
        <taxon>Bacillales</taxon>
        <taxon>Paenibacillaceae</taxon>
        <taxon>Paenibacillus</taxon>
    </lineage>
</organism>
<dbReference type="Proteomes" id="UP001631969">
    <property type="component" value="Unassembled WGS sequence"/>
</dbReference>
<protein>
    <submittedName>
        <fullName evidence="1">Uncharacterized protein</fullName>
    </submittedName>
</protein>
<gene>
    <name evidence="1" type="ORF">ACI1P1_13275</name>
</gene>
<accession>A0ACC7NYW2</accession>
<keyword evidence="2" id="KW-1185">Reference proteome</keyword>
<reference evidence="1" key="1">
    <citation type="submission" date="2024-12" db="EMBL/GenBank/DDBJ databases">
        <authorList>
            <person name="Wu N."/>
        </authorList>
    </citation>
    <scope>NUCLEOTIDE SEQUENCE</scope>
    <source>
        <strain evidence="1">P15</strain>
    </source>
</reference>
<evidence type="ECO:0000313" key="2">
    <source>
        <dbReference type="Proteomes" id="UP001631969"/>
    </source>
</evidence>
<evidence type="ECO:0000313" key="1">
    <source>
        <dbReference type="EMBL" id="MFM9329261.1"/>
    </source>
</evidence>
<sequence>MIYRAIFDAVIDKDLGKEAELLGNCGGSPLPSFGVEIPAGRTILRKGNARATVILGNNDASECIDNMISVGRATARTLGLINKRRYRLRYNTADRSMTFVAKPVSRTNIAVRIGNTVIEAPPDGQPVFTPISDNEIFVSAIGTVALGLIKYPLQLSRGAVTQSLRLKVGEEIFVESFLQVTPATARKFGLTEGITPALFNQISSILRIDPGK</sequence>
<name>A0ACC7NYW2_9BACL</name>
<comment type="caution">
    <text evidence="1">The sequence shown here is derived from an EMBL/GenBank/DDBJ whole genome shotgun (WGS) entry which is preliminary data.</text>
</comment>
<dbReference type="EMBL" id="JBJURJ010000008">
    <property type="protein sequence ID" value="MFM9329261.1"/>
    <property type="molecule type" value="Genomic_DNA"/>
</dbReference>